<dbReference type="AlphaFoldDB" id="M7RI58"/>
<dbReference type="HOGENOM" id="CLU_3316586_0_0_6"/>
<feature type="region of interest" description="Disordered" evidence="1">
    <location>
        <begin position="1"/>
        <end position="21"/>
    </location>
</feature>
<feature type="compositionally biased region" description="Basic and acidic residues" evidence="1">
    <location>
        <begin position="8"/>
        <end position="21"/>
    </location>
</feature>
<dbReference type="EMBL" id="APMR01000071">
    <property type="protein sequence ID" value="EMR51347.1"/>
    <property type="molecule type" value="Genomic_DNA"/>
</dbReference>
<dbReference type="Proteomes" id="UP000013259">
    <property type="component" value="Unassembled WGS sequence"/>
</dbReference>
<organism evidence="2 3">
    <name type="scientific">Salmonella enterica subsp. enterica serovar Dublin str. UC16</name>
    <dbReference type="NCBI Taxonomy" id="1192688"/>
    <lineage>
        <taxon>Bacteria</taxon>
        <taxon>Pseudomonadati</taxon>
        <taxon>Pseudomonadota</taxon>
        <taxon>Gammaproteobacteria</taxon>
        <taxon>Enterobacterales</taxon>
        <taxon>Enterobacteriaceae</taxon>
        <taxon>Salmonella</taxon>
    </lineage>
</organism>
<reference evidence="2 3" key="1">
    <citation type="submission" date="2013-02" db="EMBL/GenBank/DDBJ databases">
        <authorList>
            <person name="McClelland M."/>
            <person name="Porwollik S."/>
            <person name="Desai P."/>
            <person name="Cheng P."/>
            <person name="Wollam A."/>
            <person name="Pepin K."/>
            <person name="Bhonagiri V."/>
            <person name="Fulton L."/>
            <person name="Fulton R."/>
            <person name="Delehaunty K."/>
            <person name="Fronick C."/>
            <person name="Godfrey J."/>
            <person name="Waligorski J."/>
            <person name="Appelbaum E."/>
            <person name="Tomlinson C."/>
            <person name="Warren W."/>
            <person name="Sodergren E."/>
            <person name="Weinstock G."/>
            <person name="Wilson R.K."/>
        </authorList>
    </citation>
    <scope>NUCLEOTIDE SEQUENCE [LARGE SCALE GENOMIC DNA]</scope>
    <source>
        <strain evidence="2 3">UC16</strain>
    </source>
</reference>
<evidence type="ECO:0000313" key="3">
    <source>
        <dbReference type="Proteomes" id="UP000013259"/>
    </source>
</evidence>
<gene>
    <name evidence="2" type="ORF">A670_03453</name>
</gene>
<proteinExistence type="predicted"/>
<evidence type="ECO:0000256" key="1">
    <source>
        <dbReference type="SAM" id="MobiDB-lite"/>
    </source>
</evidence>
<comment type="caution">
    <text evidence="2">The sequence shown here is derived from an EMBL/GenBank/DDBJ whole genome shotgun (WGS) entry which is preliminary data.</text>
</comment>
<name>M7RI58_SALDU</name>
<sequence length="39" mass="4201">MAASPVRPAKDESTGRPDKRSAIRLGNVKRFILCLSDSG</sequence>
<protein>
    <submittedName>
        <fullName evidence="2">Uncharacterized protein</fullName>
    </submittedName>
</protein>
<accession>M7RI58</accession>
<evidence type="ECO:0000313" key="2">
    <source>
        <dbReference type="EMBL" id="EMR51347.1"/>
    </source>
</evidence>